<reference evidence="1" key="1">
    <citation type="submission" date="2024-12" db="EMBL/GenBank/DDBJ databases">
        <authorList>
            <person name="Wu N."/>
        </authorList>
    </citation>
    <scope>NUCLEOTIDE SEQUENCE</scope>
    <source>
        <strain evidence="1">P15</strain>
    </source>
</reference>
<dbReference type="EMBL" id="JBJURJ010000005">
    <property type="protein sequence ID" value="MFM9328447.1"/>
    <property type="molecule type" value="Genomic_DNA"/>
</dbReference>
<accession>A0ACC7NVP1</accession>
<protein>
    <submittedName>
        <fullName evidence="1">Uncharacterized protein</fullName>
    </submittedName>
</protein>
<comment type="caution">
    <text evidence="1">The sequence shown here is derived from an EMBL/GenBank/DDBJ whole genome shotgun (WGS) entry which is preliminary data.</text>
</comment>
<dbReference type="Proteomes" id="UP001631969">
    <property type="component" value="Unassembled WGS sequence"/>
</dbReference>
<keyword evidence="2" id="KW-1185">Reference proteome</keyword>
<proteinExistence type="predicted"/>
<evidence type="ECO:0000313" key="1">
    <source>
        <dbReference type="EMBL" id="MFM9328447.1"/>
    </source>
</evidence>
<gene>
    <name evidence="1" type="ORF">ACI1P1_09125</name>
</gene>
<organism evidence="1 2">
    <name type="scientific">Paenibacillus mesotrionivorans</name>
    <dbReference type="NCBI Taxonomy" id="3160968"/>
    <lineage>
        <taxon>Bacteria</taxon>
        <taxon>Bacillati</taxon>
        <taxon>Bacillota</taxon>
        <taxon>Bacilli</taxon>
        <taxon>Bacillales</taxon>
        <taxon>Paenibacillaceae</taxon>
        <taxon>Paenibacillus</taxon>
    </lineage>
</organism>
<name>A0ACC7NVP1_9BACL</name>
<sequence length="102" mass="10864">MPFYASPGIYDTRIGNEPKDAYTRIEAGEYDAFSVVHAEGNNLGGSLSGSWAFYSNVQFGEIGAEAVCSPTPTASMYLPQAGIPRLQQSGIAIDLLDDAGRE</sequence>
<evidence type="ECO:0000313" key="2">
    <source>
        <dbReference type="Proteomes" id="UP001631969"/>
    </source>
</evidence>